<dbReference type="EMBL" id="AP011667">
    <property type="protein sequence ID" value="BAL53802.1"/>
    <property type="molecule type" value="Genomic_DNA"/>
</dbReference>
<gene>
    <name evidence="3" type="ORF">HGMM_F08F10C21</name>
</gene>
<sequence length="548" mass="62558">MEVHWEAESDMSEEIFQTPRDHSGDEAGLSGSTQPVSDPTEMASEPKPSSWPLRRMAVVAGIVLAGVLAVIFVWQVYFPPLNKRLRDGEAHWHAGQSARQQRNWQHALNRFAKARAAADEVIQTLERRIQTSSQPPTPQEVEWLGQAYWLRARALFGLAAAQWELEATAQQVALPPGLPGPDDADVVELFLIRDDAARTEALNSLYRASHYLPHHHSVLREALKHRMNEPFEHWNWRQLQQLAQNVEQSDQSDPATLARAYYVLALFHYYQPDLTEPQSTGQPRPPEKRQTDGLLTALEYLEKLATVEKPLRFRAVYLRARIWHFLAEPPGRRSSLKTEDTKRYRQHLEQLLFEPQSGLPNTLGQQAQEQWSNLSPMDVEGVFGLYRLAVEFLGKSRELPPDSLLQRKQQLVEAALRLALQAPNLPPTKALSAWRAIRETAAMLLDLRADSTSTWWQDAVHQLDDAAEKIAQLDPRVPTASSCADLAELLLFRARALPKDNRKEVQLSQQRSKAWLSRARQLLEQAATRDDRLRTRLDLIERNLNRLV</sequence>
<protein>
    <submittedName>
        <fullName evidence="3">Uncharacterized protein</fullName>
    </submittedName>
</protein>
<name>H5SCB6_9BACT</name>
<feature type="transmembrane region" description="Helical" evidence="2">
    <location>
        <begin position="56"/>
        <end position="77"/>
    </location>
</feature>
<keyword evidence="2" id="KW-0472">Membrane</keyword>
<evidence type="ECO:0000256" key="2">
    <source>
        <dbReference type="SAM" id="Phobius"/>
    </source>
</evidence>
<reference evidence="3" key="1">
    <citation type="journal article" date="2005" name="Environ. Microbiol.">
        <title>Genetic and functional properties of uncultivated thermophilic crenarchaeotes from a subsurface gold mine as revealed by analysis of genome fragments.</title>
        <authorList>
            <person name="Nunoura T."/>
            <person name="Hirayama H."/>
            <person name="Takami H."/>
            <person name="Oida H."/>
            <person name="Nishi S."/>
            <person name="Shimamura S."/>
            <person name="Suzuki Y."/>
            <person name="Inagaki F."/>
            <person name="Takai K."/>
            <person name="Nealson K.H."/>
            <person name="Horikoshi K."/>
        </authorList>
    </citation>
    <scope>NUCLEOTIDE SEQUENCE</scope>
</reference>
<evidence type="ECO:0000256" key="1">
    <source>
        <dbReference type="SAM" id="MobiDB-lite"/>
    </source>
</evidence>
<accession>H5SCB6</accession>
<keyword evidence="2" id="KW-1133">Transmembrane helix</keyword>
<reference evidence="3" key="2">
    <citation type="journal article" date="2012" name="PLoS ONE">
        <title>A Deeply Branching Thermophilic Bacterium with an Ancient Acetyl-CoA Pathway Dominates a Subsurface Ecosystem.</title>
        <authorList>
            <person name="Takami H."/>
            <person name="Noguchi H."/>
            <person name="Takaki Y."/>
            <person name="Uchiyama I."/>
            <person name="Toyoda A."/>
            <person name="Nishi S."/>
            <person name="Chee G.-J."/>
            <person name="Arai W."/>
            <person name="Nunoura T."/>
            <person name="Itoh T."/>
            <person name="Hattori M."/>
            <person name="Takai K."/>
        </authorList>
    </citation>
    <scope>NUCLEOTIDE SEQUENCE</scope>
</reference>
<evidence type="ECO:0000313" key="3">
    <source>
        <dbReference type="EMBL" id="BAL53802.1"/>
    </source>
</evidence>
<keyword evidence="2" id="KW-0812">Transmembrane</keyword>
<feature type="region of interest" description="Disordered" evidence="1">
    <location>
        <begin position="1"/>
        <end position="49"/>
    </location>
</feature>
<dbReference type="AlphaFoldDB" id="H5SCB6"/>
<organism evidence="3">
    <name type="scientific">uncultured Planctomycetota bacterium</name>
    <dbReference type="NCBI Taxonomy" id="120965"/>
    <lineage>
        <taxon>Bacteria</taxon>
        <taxon>Pseudomonadati</taxon>
        <taxon>Planctomycetota</taxon>
        <taxon>environmental samples</taxon>
    </lineage>
</organism>
<proteinExistence type="predicted"/>